<evidence type="ECO:0000256" key="3">
    <source>
        <dbReference type="ARBA" id="ARBA00022475"/>
    </source>
</evidence>
<dbReference type="InterPro" id="IPR035906">
    <property type="entry name" value="MetI-like_sf"/>
</dbReference>
<keyword evidence="5 7" id="KW-1133">Transmembrane helix</keyword>
<keyword evidence="4 7" id="KW-0812">Transmembrane</keyword>
<feature type="domain" description="ABC transmembrane type-1" evidence="8">
    <location>
        <begin position="77"/>
        <end position="269"/>
    </location>
</feature>
<dbReference type="SUPFAM" id="SSF161098">
    <property type="entry name" value="MetI-like"/>
    <property type="match status" value="1"/>
</dbReference>
<feature type="transmembrane region" description="Helical" evidence="7">
    <location>
        <begin position="144"/>
        <end position="165"/>
    </location>
</feature>
<dbReference type="GO" id="GO:0005886">
    <property type="term" value="C:plasma membrane"/>
    <property type="evidence" value="ECO:0007669"/>
    <property type="project" value="UniProtKB-SubCell"/>
</dbReference>
<dbReference type="STRING" id="1195236.CTER_0947"/>
<reference evidence="9 10" key="1">
    <citation type="journal article" date="2013" name="Genome Announc.">
        <title>Draft Genome Sequence of the Cellulolytic, Mesophilic, Anaerobic Bacterium Clostridium termitidis Strain CT1112 (DSM 5398).</title>
        <authorList>
            <person name="Lal S."/>
            <person name="Ramachandran U."/>
            <person name="Zhang X."/>
            <person name="Munir R."/>
            <person name="Sparling R."/>
            <person name="Levin D.B."/>
        </authorList>
    </citation>
    <scope>NUCLEOTIDE SEQUENCE [LARGE SCALE GENOMIC DNA]</scope>
    <source>
        <strain evidence="9 10">CT1112</strain>
    </source>
</reference>
<name>S0FLG0_RUMCE</name>
<dbReference type="AlphaFoldDB" id="S0FLG0"/>
<feature type="transmembrane region" description="Helical" evidence="7">
    <location>
        <begin position="12"/>
        <end position="37"/>
    </location>
</feature>
<feature type="transmembrane region" description="Helical" evidence="7">
    <location>
        <begin position="263"/>
        <end position="280"/>
    </location>
</feature>
<proteinExistence type="inferred from homology"/>
<organism evidence="9 10">
    <name type="scientific">Ruminiclostridium cellobioparum subsp. termitidis CT1112</name>
    <dbReference type="NCBI Taxonomy" id="1195236"/>
    <lineage>
        <taxon>Bacteria</taxon>
        <taxon>Bacillati</taxon>
        <taxon>Bacillota</taxon>
        <taxon>Clostridia</taxon>
        <taxon>Eubacteriales</taxon>
        <taxon>Oscillospiraceae</taxon>
        <taxon>Ruminiclostridium</taxon>
    </lineage>
</organism>
<dbReference type="CDD" id="cd06261">
    <property type="entry name" value="TM_PBP2"/>
    <property type="match status" value="1"/>
</dbReference>
<evidence type="ECO:0000256" key="1">
    <source>
        <dbReference type="ARBA" id="ARBA00004651"/>
    </source>
</evidence>
<feature type="transmembrane region" description="Helical" evidence="7">
    <location>
        <begin position="76"/>
        <end position="101"/>
    </location>
</feature>
<dbReference type="PANTHER" id="PTHR43744">
    <property type="entry name" value="ABC TRANSPORTER PERMEASE PROTEIN MG189-RELATED-RELATED"/>
    <property type="match status" value="1"/>
</dbReference>
<keyword evidence="9" id="KW-0762">Sugar transport</keyword>
<dbReference type="Pfam" id="PF00528">
    <property type="entry name" value="BPD_transp_1"/>
    <property type="match status" value="1"/>
</dbReference>
<dbReference type="PATRIC" id="fig|1195236.3.peg.1237"/>
<dbReference type="PROSITE" id="PS50928">
    <property type="entry name" value="ABC_TM1"/>
    <property type="match status" value="1"/>
</dbReference>
<dbReference type="Proteomes" id="UP000014155">
    <property type="component" value="Unassembled WGS sequence"/>
</dbReference>
<dbReference type="GO" id="GO:0055085">
    <property type="term" value="P:transmembrane transport"/>
    <property type="evidence" value="ECO:0007669"/>
    <property type="project" value="InterPro"/>
</dbReference>
<sequence length="295" mass="33246">MVILKKTADYIALNIISYIVVSLFAIFTVAPFLILIMNSFTSEHYILNHGFSLLPKELSVDAYSMIFAYPEKMLRAYGVTIFITLVGTVISLFLSSMAAYVMFRKEIKYRNTLAFFIFFTTLFNGGLAPYYIIVSNTLHLQDNLLVLLLVPMFSAMNILILRNFIKGSIPDSLIESAKIDGAGDFRIFIQMVLPLSKAALASIGLFTALGYWNDWWTPMMFMQNDKLFPLQYVLYQILSSANMASSMVNYVSRLDMPKETLKLAMTVVSAGPIVFLYPFVQKYFVKGVTIGAVKG</sequence>
<evidence type="ECO:0000313" key="9">
    <source>
        <dbReference type="EMBL" id="EMS73060.1"/>
    </source>
</evidence>
<feature type="transmembrane region" description="Helical" evidence="7">
    <location>
        <begin position="185"/>
        <end position="212"/>
    </location>
</feature>
<evidence type="ECO:0000256" key="6">
    <source>
        <dbReference type="ARBA" id="ARBA00023136"/>
    </source>
</evidence>
<evidence type="ECO:0000259" key="8">
    <source>
        <dbReference type="PROSITE" id="PS50928"/>
    </source>
</evidence>
<gene>
    <name evidence="9" type="ORF">CTER_0947</name>
</gene>
<dbReference type="PANTHER" id="PTHR43744:SF9">
    <property type="entry name" value="POLYGALACTURONAN_RHAMNOGALACTURONAN TRANSPORT SYSTEM PERMEASE PROTEIN YTCP"/>
    <property type="match status" value="1"/>
</dbReference>
<dbReference type="Gene3D" id="1.10.3720.10">
    <property type="entry name" value="MetI-like"/>
    <property type="match status" value="1"/>
</dbReference>
<keyword evidence="6 7" id="KW-0472">Membrane</keyword>
<evidence type="ECO:0000313" key="10">
    <source>
        <dbReference type="Proteomes" id="UP000014155"/>
    </source>
</evidence>
<accession>S0FLG0</accession>
<comment type="caution">
    <text evidence="9">The sequence shown here is derived from an EMBL/GenBank/DDBJ whole genome shotgun (WGS) entry which is preliminary data.</text>
</comment>
<keyword evidence="2 7" id="KW-0813">Transport</keyword>
<dbReference type="InterPro" id="IPR000515">
    <property type="entry name" value="MetI-like"/>
</dbReference>
<comment type="similarity">
    <text evidence="7">Belongs to the binding-protein-dependent transport system permease family.</text>
</comment>
<dbReference type="eggNOG" id="COG0395">
    <property type="taxonomic scope" value="Bacteria"/>
</dbReference>
<evidence type="ECO:0000256" key="5">
    <source>
        <dbReference type="ARBA" id="ARBA00022989"/>
    </source>
</evidence>
<keyword evidence="10" id="KW-1185">Reference proteome</keyword>
<protein>
    <submittedName>
        <fullName evidence="9">ABC-type sugar transport system, permease component</fullName>
    </submittedName>
</protein>
<comment type="subcellular location">
    <subcellularLocation>
        <location evidence="1 7">Cell membrane</location>
        <topology evidence="1 7">Multi-pass membrane protein</topology>
    </subcellularLocation>
</comment>
<evidence type="ECO:0000256" key="4">
    <source>
        <dbReference type="ARBA" id="ARBA00022692"/>
    </source>
</evidence>
<keyword evidence="3" id="KW-1003">Cell membrane</keyword>
<feature type="transmembrane region" description="Helical" evidence="7">
    <location>
        <begin position="113"/>
        <end position="132"/>
    </location>
</feature>
<feature type="transmembrane region" description="Helical" evidence="7">
    <location>
        <begin position="232"/>
        <end position="251"/>
    </location>
</feature>
<evidence type="ECO:0000256" key="2">
    <source>
        <dbReference type="ARBA" id="ARBA00022448"/>
    </source>
</evidence>
<evidence type="ECO:0000256" key="7">
    <source>
        <dbReference type="RuleBase" id="RU363032"/>
    </source>
</evidence>
<dbReference type="EMBL" id="AORV01000022">
    <property type="protein sequence ID" value="EMS73060.1"/>
    <property type="molecule type" value="Genomic_DNA"/>
</dbReference>